<dbReference type="PANTHER" id="PTHR31900">
    <property type="entry name" value="F-BOX/RNI SUPERFAMILY PROTEIN-RELATED"/>
    <property type="match status" value="1"/>
</dbReference>
<keyword evidence="3" id="KW-1185">Reference proteome</keyword>
<dbReference type="OrthoDB" id="1939276at2759"/>
<gene>
    <name evidence="2" type="ORF">TSUD_119540</name>
</gene>
<feature type="domain" description="F-box/LRR-repeat protein 15/At3g58940/PEG3-like LRR" evidence="1">
    <location>
        <begin position="6"/>
        <end position="74"/>
    </location>
</feature>
<reference evidence="3" key="1">
    <citation type="journal article" date="2017" name="Front. Plant Sci.">
        <title>Climate Clever Clovers: New Paradigm to Reduce the Environmental Footprint of Ruminants by Breeding Low Methanogenic Forages Utilizing Haplotype Variation.</title>
        <authorList>
            <person name="Kaur P."/>
            <person name="Appels R."/>
            <person name="Bayer P.E."/>
            <person name="Keeble-Gagnere G."/>
            <person name="Wang J."/>
            <person name="Hirakawa H."/>
            <person name="Shirasawa K."/>
            <person name="Vercoe P."/>
            <person name="Stefanova K."/>
            <person name="Durmic Z."/>
            <person name="Nichols P."/>
            <person name="Revell C."/>
            <person name="Isobe S.N."/>
            <person name="Edwards D."/>
            <person name="Erskine W."/>
        </authorList>
    </citation>
    <scope>NUCLEOTIDE SEQUENCE [LARGE SCALE GENOMIC DNA]</scope>
    <source>
        <strain evidence="3">cv. Daliak</strain>
    </source>
</reference>
<evidence type="ECO:0000313" key="3">
    <source>
        <dbReference type="Proteomes" id="UP000242715"/>
    </source>
</evidence>
<accession>A0A2Z6N842</accession>
<dbReference type="InterPro" id="IPR032675">
    <property type="entry name" value="LRR_dom_sf"/>
</dbReference>
<sequence>MDDKKHRIKLPYGILTFDTLQVLKLTHLQMRDFDPVDFPQLKTLHMDRVKFNSNEHYGKFLSGCPVLEDLHVRRDFQYGGLPLENLIALPNLDRVRFDRAYTPMSLLCKAKIFHIEKVSDFSEGLPVFHNLTHMELSVHDYDYDNDYMDLNVKCTWVLGILPYFPKLQHFIIKTLFQNAFQHNSKHAALKRILAHKTRVTIPYNSSAATVASSNVSLCSVATSSAAPIGVFSPSPIVWLVIEDFPVARVTPNGLT</sequence>
<dbReference type="SUPFAM" id="SSF52047">
    <property type="entry name" value="RNI-like"/>
    <property type="match status" value="1"/>
</dbReference>
<dbReference type="Pfam" id="PF24758">
    <property type="entry name" value="LRR_At5g56370"/>
    <property type="match status" value="1"/>
</dbReference>
<dbReference type="AlphaFoldDB" id="A0A2Z6N842"/>
<evidence type="ECO:0000259" key="1">
    <source>
        <dbReference type="Pfam" id="PF24758"/>
    </source>
</evidence>
<name>A0A2Z6N842_TRISU</name>
<dbReference type="Proteomes" id="UP000242715">
    <property type="component" value="Unassembled WGS sequence"/>
</dbReference>
<proteinExistence type="predicted"/>
<dbReference type="InterPro" id="IPR050232">
    <property type="entry name" value="FBL13/AtMIF1-like"/>
</dbReference>
<dbReference type="Gene3D" id="3.80.10.10">
    <property type="entry name" value="Ribonuclease Inhibitor"/>
    <property type="match status" value="1"/>
</dbReference>
<dbReference type="PANTHER" id="PTHR31900:SF30">
    <property type="entry name" value="SUPERFAMILY PROTEIN, PUTATIVE-RELATED"/>
    <property type="match status" value="1"/>
</dbReference>
<protein>
    <recommendedName>
        <fullName evidence="1">F-box/LRR-repeat protein 15/At3g58940/PEG3-like LRR domain-containing protein</fullName>
    </recommendedName>
</protein>
<organism evidence="2 3">
    <name type="scientific">Trifolium subterraneum</name>
    <name type="common">Subterranean clover</name>
    <dbReference type="NCBI Taxonomy" id="3900"/>
    <lineage>
        <taxon>Eukaryota</taxon>
        <taxon>Viridiplantae</taxon>
        <taxon>Streptophyta</taxon>
        <taxon>Embryophyta</taxon>
        <taxon>Tracheophyta</taxon>
        <taxon>Spermatophyta</taxon>
        <taxon>Magnoliopsida</taxon>
        <taxon>eudicotyledons</taxon>
        <taxon>Gunneridae</taxon>
        <taxon>Pentapetalae</taxon>
        <taxon>rosids</taxon>
        <taxon>fabids</taxon>
        <taxon>Fabales</taxon>
        <taxon>Fabaceae</taxon>
        <taxon>Papilionoideae</taxon>
        <taxon>50 kb inversion clade</taxon>
        <taxon>NPAAA clade</taxon>
        <taxon>Hologalegina</taxon>
        <taxon>IRL clade</taxon>
        <taxon>Trifolieae</taxon>
        <taxon>Trifolium</taxon>
    </lineage>
</organism>
<evidence type="ECO:0000313" key="2">
    <source>
        <dbReference type="EMBL" id="GAU38273.1"/>
    </source>
</evidence>
<dbReference type="EMBL" id="DF973708">
    <property type="protein sequence ID" value="GAU38273.1"/>
    <property type="molecule type" value="Genomic_DNA"/>
</dbReference>
<dbReference type="InterPro" id="IPR055411">
    <property type="entry name" value="LRR_FXL15/At3g58940/PEG3-like"/>
</dbReference>